<keyword evidence="2" id="KW-1185">Reference proteome</keyword>
<dbReference type="EMBL" id="JANPWB010000009">
    <property type="protein sequence ID" value="KAJ1155961.1"/>
    <property type="molecule type" value="Genomic_DNA"/>
</dbReference>
<proteinExistence type="predicted"/>
<gene>
    <name evidence="1" type="ORF">NDU88_008686</name>
</gene>
<sequence length="85" mass="9280">MVGSYGASVSNTEADYDGTTVAHSLIRNWKSHTSPYRDACVNAHMPGKATRARADVRVTETAACARAIACTSKEQPFPNHNRSWQ</sequence>
<dbReference type="Proteomes" id="UP001066276">
    <property type="component" value="Chromosome 5"/>
</dbReference>
<comment type="caution">
    <text evidence="1">The sequence shown here is derived from an EMBL/GenBank/DDBJ whole genome shotgun (WGS) entry which is preliminary data.</text>
</comment>
<dbReference type="AlphaFoldDB" id="A0AAV7RT38"/>
<protein>
    <submittedName>
        <fullName evidence="1">Uncharacterized protein</fullName>
    </submittedName>
</protein>
<evidence type="ECO:0000313" key="1">
    <source>
        <dbReference type="EMBL" id="KAJ1155961.1"/>
    </source>
</evidence>
<accession>A0AAV7RT38</accession>
<evidence type="ECO:0000313" key="2">
    <source>
        <dbReference type="Proteomes" id="UP001066276"/>
    </source>
</evidence>
<organism evidence="1 2">
    <name type="scientific">Pleurodeles waltl</name>
    <name type="common">Iberian ribbed newt</name>
    <dbReference type="NCBI Taxonomy" id="8319"/>
    <lineage>
        <taxon>Eukaryota</taxon>
        <taxon>Metazoa</taxon>
        <taxon>Chordata</taxon>
        <taxon>Craniata</taxon>
        <taxon>Vertebrata</taxon>
        <taxon>Euteleostomi</taxon>
        <taxon>Amphibia</taxon>
        <taxon>Batrachia</taxon>
        <taxon>Caudata</taxon>
        <taxon>Salamandroidea</taxon>
        <taxon>Salamandridae</taxon>
        <taxon>Pleurodelinae</taxon>
        <taxon>Pleurodeles</taxon>
    </lineage>
</organism>
<reference evidence="1" key="1">
    <citation type="journal article" date="2022" name="bioRxiv">
        <title>Sequencing and chromosome-scale assembly of the giantPleurodeles waltlgenome.</title>
        <authorList>
            <person name="Brown T."/>
            <person name="Elewa A."/>
            <person name="Iarovenko S."/>
            <person name="Subramanian E."/>
            <person name="Araus A.J."/>
            <person name="Petzold A."/>
            <person name="Susuki M."/>
            <person name="Suzuki K.-i.T."/>
            <person name="Hayashi T."/>
            <person name="Toyoda A."/>
            <person name="Oliveira C."/>
            <person name="Osipova E."/>
            <person name="Leigh N.D."/>
            <person name="Simon A."/>
            <person name="Yun M.H."/>
        </authorList>
    </citation>
    <scope>NUCLEOTIDE SEQUENCE</scope>
    <source>
        <strain evidence="1">20211129_DDA</strain>
        <tissue evidence="1">Liver</tissue>
    </source>
</reference>
<name>A0AAV7RT38_PLEWA</name>